<keyword evidence="1" id="KW-0812">Transmembrane</keyword>
<comment type="caution">
    <text evidence="2">The sequence shown here is derived from an EMBL/GenBank/DDBJ whole genome shotgun (WGS) entry which is preliminary data.</text>
</comment>
<accession>C9PR23</accession>
<dbReference type="EMBL" id="ACZR01000014">
    <property type="protein sequence ID" value="EEX49924.1"/>
    <property type="molecule type" value="Genomic_DNA"/>
</dbReference>
<evidence type="ECO:0000313" key="2">
    <source>
        <dbReference type="EMBL" id="EEX49924.1"/>
    </source>
</evidence>
<evidence type="ECO:0000313" key="3">
    <source>
        <dbReference type="Proteomes" id="UP000005519"/>
    </source>
</evidence>
<sequence length="91" mass="10900">MKIVLWLIAFVLPFLLNILLYVSLLDGYNELIVLSSFFIFYFAYLWLIFTVYKQRRKNLPIILMLLCVLVYGSHAVYVELNREIPQTMQYN</sequence>
<name>C9PR23_9PAST</name>
<protein>
    <submittedName>
        <fullName evidence="2">Uncharacterized protein</fullName>
    </submittedName>
</protein>
<proteinExistence type="predicted"/>
<feature type="transmembrane region" description="Helical" evidence="1">
    <location>
        <begin position="31"/>
        <end position="52"/>
    </location>
</feature>
<keyword evidence="1" id="KW-1133">Transmembrane helix</keyword>
<dbReference type="AlphaFoldDB" id="C9PR23"/>
<dbReference type="HOGENOM" id="CLU_2424285_0_0_6"/>
<reference evidence="2 3" key="1">
    <citation type="submission" date="2009-10" db="EMBL/GenBank/DDBJ databases">
        <authorList>
            <person name="Muzny D."/>
            <person name="Qin X."/>
            <person name="Deng J."/>
            <person name="Jiang H."/>
            <person name="Liu Y."/>
            <person name="Qu J."/>
            <person name="Song X.-Z."/>
            <person name="Zhang L."/>
            <person name="Thornton R."/>
            <person name="Coyle M."/>
            <person name="Francisco L."/>
            <person name="Jackson L."/>
            <person name="Javaid M."/>
            <person name="Korchina V."/>
            <person name="Kovar C."/>
            <person name="Mata R."/>
            <person name="Mathew T."/>
            <person name="Ngo R."/>
            <person name="Nguyen L."/>
            <person name="Nguyen N."/>
            <person name="Okwuonu G."/>
            <person name="Ongeri F."/>
            <person name="Pham C."/>
            <person name="Simmons D."/>
            <person name="Wilczek-Boney K."/>
            <person name="Hale W."/>
            <person name="Jakkamsetti A."/>
            <person name="Pham P."/>
            <person name="Ruth R."/>
            <person name="San Lucas F."/>
            <person name="Warren J."/>
            <person name="Zhang J."/>
            <person name="Zhao Z."/>
            <person name="Zhou C."/>
            <person name="Zhu D."/>
            <person name="Lee S."/>
            <person name="Bess C."/>
            <person name="Blankenburg K."/>
            <person name="Forbes L."/>
            <person name="Fu Q."/>
            <person name="Gubbala S."/>
            <person name="Hirani K."/>
            <person name="Jayaseelan J.C."/>
            <person name="Lara F."/>
            <person name="Munidasa M."/>
            <person name="Palculict T."/>
            <person name="Patil S."/>
            <person name="Pu L.-L."/>
            <person name="Saada N."/>
            <person name="Tang L."/>
            <person name="Weissenberger G."/>
            <person name="Zhu Y."/>
            <person name="Hemphill L."/>
            <person name="Shang Y."/>
            <person name="Youmans B."/>
            <person name="Ayvaz T."/>
            <person name="Ross M."/>
            <person name="Santibanez J."/>
            <person name="Aqrawi P."/>
            <person name="Gross S."/>
            <person name="Joshi V."/>
            <person name="Fowler G."/>
            <person name="Nazareth L."/>
            <person name="Reid J."/>
            <person name="Worley K."/>
            <person name="Petrosino J."/>
            <person name="Highlander S."/>
            <person name="Gibbs R."/>
        </authorList>
    </citation>
    <scope>NUCLEOTIDE SEQUENCE [LARGE SCALE GENOMIC DNA]</scope>
    <source>
        <strain evidence="2 3">ATCC 43325</strain>
    </source>
</reference>
<dbReference type="Proteomes" id="UP000005519">
    <property type="component" value="Unassembled WGS sequence"/>
</dbReference>
<organism evidence="2 3">
    <name type="scientific">Pasteurella dagmatis ATCC 43325</name>
    <dbReference type="NCBI Taxonomy" id="667128"/>
    <lineage>
        <taxon>Bacteria</taxon>
        <taxon>Pseudomonadati</taxon>
        <taxon>Pseudomonadota</taxon>
        <taxon>Gammaproteobacteria</taxon>
        <taxon>Pasteurellales</taxon>
        <taxon>Pasteurellaceae</taxon>
        <taxon>Pasteurella</taxon>
    </lineage>
</organism>
<evidence type="ECO:0000256" key="1">
    <source>
        <dbReference type="SAM" id="Phobius"/>
    </source>
</evidence>
<dbReference type="STRING" id="667128.HMPREF0621_1447"/>
<feature type="transmembrane region" description="Helical" evidence="1">
    <location>
        <begin position="5"/>
        <end position="25"/>
    </location>
</feature>
<feature type="transmembrane region" description="Helical" evidence="1">
    <location>
        <begin position="59"/>
        <end position="78"/>
    </location>
</feature>
<dbReference type="RefSeq" id="WP_005762227.1">
    <property type="nucleotide sequence ID" value="NZ_GG704810.1"/>
</dbReference>
<keyword evidence="3" id="KW-1185">Reference proteome</keyword>
<keyword evidence="1" id="KW-0472">Membrane</keyword>
<gene>
    <name evidence="2" type="ORF">HMPREF0621_1447</name>
</gene>